<dbReference type="RefSeq" id="WP_111285028.1">
    <property type="nucleotide sequence ID" value="NZ_CP147988.1"/>
</dbReference>
<dbReference type="Proteomes" id="UP001447857">
    <property type="component" value="Chromosome"/>
</dbReference>
<evidence type="ECO:0008006" key="3">
    <source>
        <dbReference type="Google" id="ProtNLM"/>
    </source>
</evidence>
<proteinExistence type="predicted"/>
<organism evidence="1 2">
    <name type="scientific">Flavobacterium ginsenosidimutans</name>
    <dbReference type="NCBI Taxonomy" id="687844"/>
    <lineage>
        <taxon>Bacteria</taxon>
        <taxon>Pseudomonadati</taxon>
        <taxon>Bacteroidota</taxon>
        <taxon>Flavobacteriia</taxon>
        <taxon>Flavobacteriales</taxon>
        <taxon>Flavobacteriaceae</taxon>
        <taxon>Flavobacterium</taxon>
    </lineage>
</organism>
<sequence length="354" mass="42587">MNKIKTLIVVLLFINYGFSQVGSEYIFKNDWEKFGLKGNVKTVKTAMKVSNDERWNSNLFYKYNPVLHNYYATDEYDRELYYKKFNTYGMIIERSDKRISNLNEEFEKGQVFKFQIDSVDFFNKQKIASQCNFLFGMNPNRTHTYDDSKEEMKYEYKTENQKITEELYFNDYSSDEFPKEDTLKFDRRTLFFYNPKGQVVKKQIIIPLDQYSSHSTETFYDREIFNDNTLNVNYTYNDQGQITKMTVYKRKEFLYEEIYKIENNKVIEMEKHVDSEHTHNEFDSDKVVYKYDGFGNVSSMTSYDNEVGEEILISILFDYTFDSKNNWTLCKMYVNQKNAIPDAVAERKIEYYKN</sequence>
<accession>A0ABZ2QBW4</accession>
<keyword evidence="2" id="KW-1185">Reference proteome</keyword>
<gene>
    <name evidence="1" type="ORF">V6624_02095</name>
</gene>
<dbReference type="EMBL" id="CP147988">
    <property type="protein sequence ID" value="WXK50428.1"/>
    <property type="molecule type" value="Genomic_DNA"/>
</dbReference>
<evidence type="ECO:0000313" key="1">
    <source>
        <dbReference type="EMBL" id="WXK50428.1"/>
    </source>
</evidence>
<name>A0ABZ2QBW4_9FLAO</name>
<protein>
    <recommendedName>
        <fullName evidence="3">Sugar-binding protein</fullName>
    </recommendedName>
</protein>
<reference evidence="1 2" key="1">
    <citation type="submission" date="2024-02" db="EMBL/GenBank/DDBJ databases">
        <title>complete genome of Flavobacterium ginsenosidimutans Str. YTB16.</title>
        <authorList>
            <person name="Wang Q."/>
        </authorList>
    </citation>
    <scope>NUCLEOTIDE SEQUENCE [LARGE SCALE GENOMIC DNA]</scope>
    <source>
        <strain evidence="1 2">YTB16</strain>
    </source>
</reference>
<dbReference type="Gene3D" id="2.180.10.10">
    <property type="entry name" value="RHS repeat-associated core"/>
    <property type="match status" value="1"/>
</dbReference>
<evidence type="ECO:0000313" key="2">
    <source>
        <dbReference type="Proteomes" id="UP001447857"/>
    </source>
</evidence>